<comment type="caution">
    <text evidence="2">The sequence shown here is derived from an EMBL/GenBank/DDBJ whole genome shotgun (WGS) entry which is preliminary data.</text>
</comment>
<accession>A0A4Z0GMY9</accession>
<dbReference type="EMBL" id="SRJD01000007">
    <property type="protein sequence ID" value="TGA98434.1"/>
    <property type="molecule type" value="Genomic_DNA"/>
</dbReference>
<evidence type="ECO:0000313" key="3">
    <source>
        <dbReference type="Proteomes" id="UP000298347"/>
    </source>
</evidence>
<keyword evidence="3" id="KW-1185">Reference proteome</keyword>
<feature type="domain" description="DUF1659" evidence="1">
    <location>
        <begin position="2"/>
        <end position="71"/>
    </location>
</feature>
<dbReference type="Proteomes" id="UP000298347">
    <property type="component" value="Unassembled WGS sequence"/>
</dbReference>
<gene>
    <name evidence="2" type="ORF">E4665_07865</name>
</gene>
<dbReference type="OrthoDB" id="48766at2"/>
<name>A0A4Z0GMY9_9BACL</name>
<protein>
    <submittedName>
        <fullName evidence="2">DUF1659 domain-containing protein</fullName>
    </submittedName>
</protein>
<sequence>MANSTITASAFVLTFDGGQDQNGDPIVLTKAFRNIKPAASYDALLAIAGKLAPLQQHPLAAVERDDTSEITA</sequence>
<evidence type="ECO:0000259" key="1">
    <source>
        <dbReference type="Pfam" id="PF07872"/>
    </source>
</evidence>
<dbReference type="Pfam" id="PF07872">
    <property type="entry name" value="DUF1659"/>
    <property type="match status" value="1"/>
</dbReference>
<dbReference type="InterPro" id="IPR012454">
    <property type="entry name" value="DUF1659"/>
</dbReference>
<proteinExistence type="predicted"/>
<dbReference type="RefSeq" id="WP_135348245.1">
    <property type="nucleotide sequence ID" value="NZ_SRJD01000007.1"/>
</dbReference>
<dbReference type="AlphaFoldDB" id="A0A4Z0GMY9"/>
<evidence type="ECO:0000313" key="2">
    <source>
        <dbReference type="EMBL" id="TGA98434.1"/>
    </source>
</evidence>
<organism evidence="2 3">
    <name type="scientific">Sporolactobacillus shoreae</name>
    <dbReference type="NCBI Taxonomy" id="1465501"/>
    <lineage>
        <taxon>Bacteria</taxon>
        <taxon>Bacillati</taxon>
        <taxon>Bacillota</taxon>
        <taxon>Bacilli</taxon>
        <taxon>Bacillales</taxon>
        <taxon>Sporolactobacillaceae</taxon>
        <taxon>Sporolactobacillus</taxon>
    </lineage>
</organism>
<reference evidence="2 3" key="1">
    <citation type="journal article" date="2015" name="Int. J. Syst. Evol. Microbiol.">
        <title>Sporolactobacillus shoreae sp. nov. and Sporolactobacillus spathodeae sp. nov., two spore-forming lactic acid bacteria isolated from tree barks in Thailand.</title>
        <authorList>
            <person name="Thamacharoensuk T."/>
            <person name="Kitahara M."/>
            <person name="Ohkuma M."/>
            <person name="Thongchul N."/>
            <person name="Tanasupawat S."/>
        </authorList>
    </citation>
    <scope>NUCLEOTIDE SEQUENCE [LARGE SCALE GENOMIC DNA]</scope>
    <source>
        <strain evidence="2 3">BK92</strain>
    </source>
</reference>